<evidence type="ECO:0000259" key="1">
    <source>
        <dbReference type="Pfam" id="PF00391"/>
    </source>
</evidence>
<dbReference type="InterPro" id="IPR013815">
    <property type="entry name" value="ATP_grasp_subdomain_1"/>
</dbReference>
<protein>
    <submittedName>
        <fullName evidence="3">Phosphoenolpyruvate synthase</fullName>
    </submittedName>
</protein>
<dbReference type="InterPro" id="IPR051549">
    <property type="entry name" value="PEP_Utilizing_Enz"/>
</dbReference>
<dbReference type="Pfam" id="PF00391">
    <property type="entry name" value="PEP-utilizers"/>
    <property type="match status" value="1"/>
</dbReference>
<reference evidence="3" key="1">
    <citation type="submission" date="2021-01" db="EMBL/GenBank/DDBJ databases">
        <title>Whole genome shotgun sequence of Sinosporangium siamense NBRC 109515.</title>
        <authorList>
            <person name="Komaki H."/>
            <person name="Tamura T."/>
        </authorList>
    </citation>
    <scope>NUCLEOTIDE SEQUENCE</scope>
    <source>
        <strain evidence="3">NBRC 109515</strain>
    </source>
</reference>
<dbReference type="SUPFAM" id="SSF56059">
    <property type="entry name" value="Glutathione synthetase ATP-binding domain-like"/>
    <property type="match status" value="1"/>
</dbReference>
<evidence type="ECO:0000313" key="3">
    <source>
        <dbReference type="EMBL" id="GII94337.1"/>
    </source>
</evidence>
<accession>A0A919V9I3</accession>
<dbReference type="InterPro" id="IPR002192">
    <property type="entry name" value="PPDK_AMP/ATP-bd"/>
</dbReference>
<sequence>MQKGGIDVLVIDLDRIDGTMAELAGGKAVGLAKMIKAGERVPAGFCLTTEAHKAGTVPLRELAAAYERLGGGPVAVRSSATAEDLPEASFAGQQDTVLGVVGVDELASAVQRCWDSLHSERAVAYRRAAGIGEAHMAVVVQRMVEPALAGVLFTADPVTGSRTDMVVNAVAGLGDALVDGRVAADQAVPDQVREELLACGGRLQDHFGCPQDIEWALDHDGVLWLLQSRPITTLFPAPPPTDRPGLRVYLELGGQFQGVLRPFTPMGISAIKVMAARMSPRTAGDIVDIAGRLYIDLTDLVRDANSRKWLPSIVATDLGPRVAAVLDQVLADPRFAPLPGHKGGPAGLLKWAVRGLIGVTRALARPDAARARAFRGVERFKRASTAPACVTTSADRLTYIEGLKLPAAHIEDLFWPLMAGVLSAAAPAPLLKGVATEAEVNTVLGGMPHNVTVEMDLAIWGMAARAGTHRELLRDTPPARLAAMHHEGTLPDVGLSAFLARYGHRAAAEIDIGLPRWEEDPAPVFAAIANYLRVVDPDQAPDRRFARAAAQAEATRARIVRRARRRRPIRGTLAGFFLGRARSLAGLREAGKFAGLYPMRETRRHLLLVGEDLAGRGLLDRAEDIMFLDLGEAGGAVHDGADHRELIAARKAAYQRELRRGHVPIAMLSDGTDVEALRPPAAPAEGTLVGMAAAPGRATGPARVVHDPADARVEPGEILVAPTTDPGWTPLFLTAAGLVTEIGAPLAHGPTVAREYGIPAVISVRDATREIRTGQIITVDGAAGTVLIAENAP</sequence>
<feature type="domain" description="PEP-utilising enzyme mobile" evidence="1">
    <location>
        <begin position="714"/>
        <end position="784"/>
    </location>
</feature>
<organism evidence="3 4">
    <name type="scientific">Sinosporangium siamense</name>
    <dbReference type="NCBI Taxonomy" id="1367973"/>
    <lineage>
        <taxon>Bacteria</taxon>
        <taxon>Bacillati</taxon>
        <taxon>Actinomycetota</taxon>
        <taxon>Actinomycetes</taxon>
        <taxon>Streptosporangiales</taxon>
        <taxon>Streptosporangiaceae</taxon>
        <taxon>Sinosporangium</taxon>
    </lineage>
</organism>
<dbReference type="EMBL" id="BOOW01000029">
    <property type="protein sequence ID" value="GII94337.1"/>
    <property type="molecule type" value="Genomic_DNA"/>
</dbReference>
<dbReference type="InterPro" id="IPR036637">
    <property type="entry name" value="Phosphohistidine_dom_sf"/>
</dbReference>
<name>A0A919V9I3_9ACTN</name>
<proteinExistence type="predicted"/>
<dbReference type="PANTHER" id="PTHR43615">
    <property type="entry name" value="PHOSPHOENOLPYRUVATE SYNTHASE-RELATED"/>
    <property type="match status" value="1"/>
</dbReference>
<dbReference type="InterPro" id="IPR008279">
    <property type="entry name" value="PEP-util_enz_mobile_dom"/>
</dbReference>
<dbReference type="Gene3D" id="3.30.1490.20">
    <property type="entry name" value="ATP-grasp fold, A domain"/>
    <property type="match status" value="2"/>
</dbReference>
<dbReference type="Proteomes" id="UP000606172">
    <property type="component" value="Unassembled WGS sequence"/>
</dbReference>
<dbReference type="GO" id="GO:0016301">
    <property type="term" value="F:kinase activity"/>
    <property type="evidence" value="ECO:0007669"/>
    <property type="project" value="InterPro"/>
</dbReference>
<evidence type="ECO:0000313" key="4">
    <source>
        <dbReference type="Proteomes" id="UP000606172"/>
    </source>
</evidence>
<dbReference type="PANTHER" id="PTHR43615:SF1">
    <property type="entry name" value="PPDK_N DOMAIN-CONTAINING PROTEIN"/>
    <property type="match status" value="1"/>
</dbReference>
<keyword evidence="4" id="KW-1185">Reference proteome</keyword>
<feature type="domain" description="Pyruvate phosphate dikinase AMP/ATP-binding" evidence="2">
    <location>
        <begin position="61"/>
        <end position="195"/>
    </location>
</feature>
<gene>
    <name evidence="3" type="ORF">Ssi02_45680</name>
</gene>
<dbReference type="GO" id="GO:0005524">
    <property type="term" value="F:ATP binding"/>
    <property type="evidence" value="ECO:0007669"/>
    <property type="project" value="InterPro"/>
</dbReference>
<comment type="caution">
    <text evidence="3">The sequence shown here is derived from an EMBL/GenBank/DDBJ whole genome shotgun (WGS) entry which is preliminary data.</text>
</comment>
<dbReference type="Gene3D" id="3.50.30.10">
    <property type="entry name" value="Phosphohistidine domain"/>
    <property type="match status" value="1"/>
</dbReference>
<evidence type="ECO:0000259" key="2">
    <source>
        <dbReference type="Pfam" id="PF01326"/>
    </source>
</evidence>
<dbReference type="AlphaFoldDB" id="A0A919V9I3"/>
<dbReference type="Pfam" id="PF01326">
    <property type="entry name" value="PPDK_N"/>
    <property type="match status" value="1"/>
</dbReference>
<dbReference type="Gene3D" id="3.30.470.20">
    <property type="entry name" value="ATP-grasp fold, B domain"/>
    <property type="match status" value="1"/>
</dbReference>
<dbReference type="SUPFAM" id="SSF52009">
    <property type="entry name" value="Phosphohistidine domain"/>
    <property type="match status" value="1"/>
</dbReference>